<dbReference type="Proteomes" id="UP000248783">
    <property type="component" value="Unassembled WGS sequence"/>
</dbReference>
<comment type="caution">
    <text evidence="1">The sequence shown here is derived from an EMBL/GenBank/DDBJ whole genome shotgun (WGS) entry which is preliminary data.</text>
</comment>
<evidence type="ECO:0000313" key="2">
    <source>
        <dbReference type="Proteomes" id="UP000248783"/>
    </source>
</evidence>
<reference evidence="1 2" key="1">
    <citation type="submission" date="2018-06" db="EMBL/GenBank/DDBJ databases">
        <title>Whole genome sequencing of a novel hydrocarbon degrading bacterial strain, PW21 isolated from oil contaminated produced water sample.</title>
        <authorList>
            <person name="Nagkirti P."/>
            <person name="Shaikh A."/>
            <person name="Gowdaman V."/>
            <person name="Engineer A.E."/>
            <person name="Dagar S."/>
            <person name="Dhakephalkar P.K."/>
        </authorList>
    </citation>
    <scope>NUCLEOTIDE SEQUENCE [LARGE SCALE GENOMIC DNA]</scope>
    <source>
        <strain evidence="1 2">PW21</strain>
    </source>
</reference>
<accession>A0A2W5YGZ8</accession>
<keyword evidence="2" id="KW-1185">Reference proteome</keyword>
<dbReference type="Pfam" id="PF05130">
    <property type="entry name" value="FlgN"/>
    <property type="match status" value="1"/>
</dbReference>
<gene>
    <name evidence="1" type="ORF">DNL40_04005</name>
</gene>
<dbReference type="InterPro" id="IPR007809">
    <property type="entry name" value="FlgN-like"/>
</dbReference>
<keyword evidence="1" id="KW-0969">Cilium</keyword>
<proteinExistence type="predicted"/>
<protein>
    <submittedName>
        <fullName evidence="1">Flagellar protein FlgN</fullName>
    </submittedName>
</protein>
<keyword evidence="1" id="KW-0966">Cell projection</keyword>
<dbReference type="GO" id="GO:0044780">
    <property type="term" value="P:bacterial-type flagellum assembly"/>
    <property type="evidence" value="ECO:0007669"/>
    <property type="project" value="InterPro"/>
</dbReference>
<dbReference type="AlphaFoldDB" id="A0A2W5YGZ8"/>
<keyword evidence="1" id="KW-0282">Flagellum</keyword>
<organism evidence="1 2">
    <name type="scientific">Xylanimonas oleitrophica</name>
    <dbReference type="NCBI Taxonomy" id="2607479"/>
    <lineage>
        <taxon>Bacteria</taxon>
        <taxon>Bacillati</taxon>
        <taxon>Actinomycetota</taxon>
        <taxon>Actinomycetes</taxon>
        <taxon>Micrococcales</taxon>
        <taxon>Promicromonosporaceae</taxon>
        <taxon>Xylanimonas</taxon>
    </lineage>
</organism>
<name>A0A2W5YGZ8_9MICO</name>
<dbReference type="Gene3D" id="1.20.58.300">
    <property type="entry name" value="FlgN-like"/>
    <property type="match status" value="1"/>
</dbReference>
<sequence>MTLSTLSETLWAERRLLEMLRFRLEVHELVLASGRLHALAQAGRELSRTLDAVHTADLGRAVDSDGAATELGLAPGASLGEITAAAPPPWSDMLQAHHHALTELVTDIRRLADRNQQLLQDSAPAAGAERDDAR</sequence>
<dbReference type="EMBL" id="QKWH01000002">
    <property type="protein sequence ID" value="PZR54111.1"/>
    <property type="molecule type" value="Genomic_DNA"/>
</dbReference>
<evidence type="ECO:0000313" key="1">
    <source>
        <dbReference type="EMBL" id="PZR54111.1"/>
    </source>
</evidence>